<sequence>MNNQYDYDVKNDLIGLLEARKDYSGMPEMSFYLERYHQESNIDKQSLQRFLIYRLASDLEDRGIREFDCDVCKKVTDSYLRTYTWLDGYSCKKQDGTEIKYELKNGITTYRGDTMTSAWVPIKNYIKLKLGVNSNPKGDSWKLYFLRNIGEIELSEEAGRFLRLTHSIGNFIPVPMGFNVGRSGYYGNWDSWDLTLTHIFNWYADNTDSVKLHDNSALRRLFEYAQENYMDFTVRKCEVWLESFGTWESFVKKNYLDAFVDEQGVPRKFYSAHSLDRPIAKSKNIEEFEMFFKTCNECIEQRGKQITEDNNNQW</sequence>
<protein>
    <submittedName>
        <fullName evidence="1">Uncharacterized protein</fullName>
    </submittedName>
</protein>
<organism evidence="1 2">
    <name type="scientific">Phoenicibacter congonensis</name>
    <dbReference type="NCBI Taxonomy" id="1944646"/>
    <lineage>
        <taxon>Bacteria</taxon>
        <taxon>Bacillati</taxon>
        <taxon>Actinomycetota</taxon>
        <taxon>Coriobacteriia</taxon>
        <taxon>Eggerthellales</taxon>
        <taxon>Eggerthellaceae</taxon>
        <taxon>Phoenicibacter</taxon>
    </lineage>
</organism>
<gene>
    <name evidence="1" type="ORF">Q3982_08020</name>
</gene>
<accession>A0AA43RIV4</accession>
<comment type="caution">
    <text evidence="1">The sequence shown here is derived from an EMBL/GenBank/DDBJ whole genome shotgun (WGS) entry which is preliminary data.</text>
</comment>
<name>A0AA43RIV4_9ACTN</name>
<evidence type="ECO:0000313" key="2">
    <source>
        <dbReference type="Proteomes" id="UP001168575"/>
    </source>
</evidence>
<keyword evidence="2" id="KW-1185">Reference proteome</keyword>
<dbReference type="AlphaFoldDB" id="A0AA43RIV4"/>
<evidence type="ECO:0000313" key="1">
    <source>
        <dbReference type="EMBL" id="MDO4842602.1"/>
    </source>
</evidence>
<dbReference type="Proteomes" id="UP001168575">
    <property type="component" value="Unassembled WGS sequence"/>
</dbReference>
<reference evidence="1" key="1">
    <citation type="submission" date="2023-07" db="EMBL/GenBank/DDBJ databases">
        <title>Between Cages and Wild: Unraveling the Impact of Captivity on Animal Microbiomes and Antimicrobial Resistance.</title>
        <authorList>
            <person name="Schmartz G.P."/>
            <person name="Rehner J."/>
            <person name="Schuff M.J."/>
            <person name="Becker S.L."/>
            <person name="Kravczyk M."/>
            <person name="Gurevich A."/>
            <person name="Francke R."/>
            <person name="Mueller R."/>
            <person name="Keller V."/>
            <person name="Keller A."/>
        </authorList>
    </citation>
    <scope>NUCLEOTIDE SEQUENCE</scope>
    <source>
        <strain evidence="1">S12M_St_49</strain>
    </source>
</reference>
<dbReference type="EMBL" id="JAUMVS010000231">
    <property type="protein sequence ID" value="MDO4842602.1"/>
    <property type="molecule type" value="Genomic_DNA"/>
</dbReference>
<proteinExistence type="predicted"/>